<keyword evidence="3" id="KW-0813">Transport</keyword>
<dbReference type="Pfam" id="PF00892">
    <property type="entry name" value="EamA"/>
    <property type="match status" value="2"/>
</dbReference>
<keyword evidence="5 8" id="KW-0812">Transmembrane</keyword>
<gene>
    <name evidence="11" type="primary">rarD</name>
    <name evidence="10" type="ORF">AB447_220985</name>
    <name evidence="11" type="ORF">P8828_17805</name>
</gene>
<dbReference type="OrthoDB" id="369870at2"/>
<evidence type="ECO:0000256" key="8">
    <source>
        <dbReference type="SAM" id="Phobius"/>
    </source>
</evidence>
<name>A0A0J6EZK2_9BACI</name>
<feature type="transmembrane region" description="Helical" evidence="8">
    <location>
        <begin position="132"/>
        <end position="149"/>
    </location>
</feature>
<feature type="transmembrane region" description="Helical" evidence="8">
    <location>
        <begin position="39"/>
        <end position="57"/>
    </location>
</feature>
<dbReference type="AlphaFoldDB" id="A0A0J6EZK2"/>
<reference evidence="10" key="2">
    <citation type="submission" date="2015-10" db="EMBL/GenBank/DDBJ databases">
        <authorList>
            <person name="Gilbert D.G."/>
        </authorList>
    </citation>
    <scope>NUCLEOTIDE SEQUENCE</scope>
    <source>
        <strain evidence="10">GO-13</strain>
    </source>
</reference>
<evidence type="ECO:0000256" key="7">
    <source>
        <dbReference type="ARBA" id="ARBA00023136"/>
    </source>
</evidence>
<dbReference type="EMBL" id="JARRTL010000019">
    <property type="protein sequence ID" value="MEC0486638.1"/>
    <property type="molecule type" value="Genomic_DNA"/>
</dbReference>
<accession>A0A0J6EZK2</accession>
<evidence type="ECO:0000256" key="3">
    <source>
        <dbReference type="ARBA" id="ARBA00022448"/>
    </source>
</evidence>
<evidence type="ECO:0000256" key="5">
    <source>
        <dbReference type="ARBA" id="ARBA00022692"/>
    </source>
</evidence>
<feature type="transmembrane region" description="Helical" evidence="8">
    <location>
        <begin position="214"/>
        <end position="234"/>
    </location>
</feature>
<keyword evidence="4" id="KW-1003">Cell membrane</keyword>
<evidence type="ECO:0000313" key="11">
    <source>
        <dbReference type="EMBL" id="MEC0486638.1"/>
    </source>
</evidence>
<organism evidence="10 12">
    <name type="scientific">Bacillus glycinifermentans</name>
    <dbReference type="NCBI Taxonomy" id="1664069"/>
    <lineage>
        <taxon>Bacteria</taxon>
        <taxon>Bacillati</taxon>
        <taxon>Bacillota</taxon>
        <taxon>Bacilli</taxon>
        <taxon>Bacillales</taxon>
        <taxon>Bacillaceae</taxon>
        <taxon>Bacillus</taxon>
    </lineage>
</organism>
<dbReference type="SUPFAM" id="SSF103481">
    <property type="entry name" value="Multidrug resistance efflux transporter EmrE"/>
    <property type="match status" value="2"/>
</dbReference>
<dbReference type="Proteomes" id="UP001341297">
    <property type="component" value="Unassembled WGS sequence"/>
</dbReference>
<protein>
    <submittedName>
        <fullName evidence="10 11">Transporter</fullName>
    </submittedName>
</protein>
<sequence>MNHSTQTKGIMYTACSYLLWGLLPLYWKVLEQTAALDILAHRIIWSFVFMCGMLLFLRQWKDGITAFRALLGNRKALVTLIFSAVLITANWYVYIWAVNHGYILEASLGYYINPLVSILLGIVFLKEKLSRMQAVAVIIAAAGVLISAFQYGSVPYIALTLAFSFGLYGLAKKRTQLSSAVGLTLETMVIAPAALIYLLFSSASGQTHAASADIGTMILLFLAGVLTAIPLLLFAEGAKKLPLYQVGILQYIAPTITLFLGIFVYHEPFSSEKAFTFSCIWAALVLFTVSQLKWKKQSKVFLKRKKSYHS</sequence>
<evidence type="ECO:0000256" key="1">
    <source>
        <dbReference type="ARBA" id="ARBA00004651"/>
    </source>
</evidence>
<dbReference type="PATRIC" id="fig|1664069.3.peg.846"/>
<feature type="domain" description="EamA" evidence="9">
    <location>
        <begin position="8"/>
        <end position="147"/>
    </location>
</feature>
<dbReference type="PANTHER" id="PTHR22911:SF137">
    <property type="entry name" value="SOLUTE CARRIER FAMILY 35 MEMBER G2-RELATED"/>
    <property type="match status" value="1"/>
</dbReference>
<feature type="transmembrane region" description="Helical" evidence="8">
    <location>
        <begin position="241"/>
        <end position="263"/>
    </location>
</feature>
<feature type="transmembrane region" description="Helical" evidence="8">
    <location>
        <begin position="183"/>
        <end position="202"/>
    </location>
</feature>
<dbReference type="STRING" id="1664069.BGLY_2521"/>
<comment type="caution">
    <text evidence="10">The sequence shown here is derived from an EMBL/GenBank/DDBJ whole genome shotgun (WGS) entry which is preliminary data.</text>
</comment>
<evidence type="ECO:0000256" key="4">
    <source>
        <dbReference type="ARBA" id="ARBA00022475"/>
    </source>
</evidence>
<dbReference type="GO" id="GO:0005886">
    <property type="term" value="C:plasma membrane"/>
    <property type="evidence" value="ECO:0007669"/>
    <property type="project" value="UniProtKB-SubCell"/>
</dbReference>
<evidence type="ECO:0000313" key="13">
    <source>
        <dbReference type="Proteomes" id="UP001341297"/>
    </source>
</evidence>
<keyword evidence="7 8" id="KW-0472">Membrane</keyword>
<dbReference type="RefSeq" id="WP_048355311.1">
    <property type="nucleotide sequence ID" value="NZ_CP023481.1"/>
</dbReference>
<comment type="subcellular location">
    <subcellularLocation>
        <location evidence="1">Cell membrane</location>
        <topology evidence="1">Multi-pass membrane protein</topology>
    </subcellularLocation>
</comment>
<reference evidence="10 12" key="1">
    <citation type="journal article" date="2015" name="Int. J. Syst. Evol. Microbiol.">
        <title>Bacillus glycinifermentans sp. nov., isolated from fermented soybean paste.</title>
        <authorList>
            <person name="Kim S.J."/>
            <person name="Dunlap C.A."/>
            <person name="Kwon S.W."/>
            <person name="Rooney A.P."/>
        </authorList>
    </citation>
    <scope>NUCLEOTIDE SEQUENCE [LARGE SCALE GENOMIC DNA]</scope>
    <source>
        <strain evidence="10 12">GO-13</strain>
    </source>
</reference>
<accession>A0A0J6EE39</accession>
<feature type="domain" description="EamA" evidence="9">
    <location>
        <begin position="157"/>
        <end position="288"/>
    </location>
</feature>
<evidence type="ECO:0000256" key="2">
    <source>
        <dbReference type="ARBA" id="ARBA00007362"/>
    </source>
</evidence>
<feature type="transmembrane region" description="Helical" evidence="8">
    <location>
        <begin position="77"/>
        <end position="96"/>
    </location>
</feature>
<evidence type="ECO:0000256" key="6">
    <source>
        <dbReference type="ARBA" id="ARBA00022989"/>
    </source>
</evidence>
<evidence type="ECO:0000259" key="9">
    <source>
        <dbReference type="Pfam" id="PF00892"/>
    </source>
</evidence>
<dbReference type="InterPro" id="IPR004626">
    <property type="entry name" value="RarD"/>
</dbReference>
<feature type="transmembrane region" description="Helical" evidence="8">
    <location>
        <begin position="108"/>
        <end position="125"/>
    </location>
</feature>
<reference evidence="11 13" key="3">
    <citation type="submission" date="2023-03" db="EMBL/GenBank/DDBJ databases">
        <title>Agriculturally important microbes genome sequencing.</title>
        <authorList>
            <person name="Dunlap C."/>
        </authorList>
    </citation>
    <scope>NUCLEOTIDE SEQUENCE [LARGE SCALE GENOMIC DNA]</scope>
    <source>
        <strain evidence="11 13">CBP-3203</strain>
    </source>
</reference>
<feature type="transmembrane region" description="Helical" evidence="8">
    <location>
        <begin position="275"/>
        <end position="294"/>
    </location>
</feature>
<evidence type="ECO:0000313" key="12">
    <source>
        <dbReference type="Proteomes" id="UP000036168"/>
    </source>
</evidence>
<dbReference type="NCBIfam" id="TIGR00688">
    <property type="entry name" value="rarD"/>
    <property type="match status" value="1"/>
</dbReference>
<keyword evidence="6 8" id="KW-1133">Transmembrane helix</keyword>
<dbReference type="InterPro" id="IPR000620">
    <property type="entry name" value="EamA_dom"/>
</dbReference>
<evidence type="ECO:0000313" key="10">
    <source>
        <dbReference type="EMBL" id="KRT93005.1"/>
    </source>
</evidence>
<feature type="transmembrane region" description="Helical" evidence="8">
    <location>
        <begin position="9"/>
        <end position="27"/>
    </location>
</feature>
<dbReference type="EMBL" id="LECW02000024">
    <property type="protein sequence ID" value="KRT93005.1"/>
    <property type="molecule type" value="Genomic_DNA"/>
</dbReference>
<proteinExistence type="inferred from homology"/>
<dbReference type="Proteomes" id="UP000036168">
    <property type="component" value="Unassembled WGS sequence"/>
</dbReference>
<comment type="similarity">
    <text evidence="2">Belongs to the EamA transporter family.</text>
</comment>
<dbReference type="PANTHER" id="PTHR22911">
    <property type="entry name" value="ACYL-MALONYL CONDENSING ENZYME-RELATED"/>
    <property type="match status" value="1"/>
</dbReference>
<dbReference type="InterPro" id="IPR037185">
    <property type="entry name" value="EmrE-like"/>
</dbReference>
<feature type="transmembrane region" description="Helical" evidence="8">
    <location>
        <begin position="155"/>
        <end position="171"/>
    </location>
</feature>
<keyword evidence="13" id="KW-1185">Reference proteome</keyword>